<feature type="non-terminal residue" evidence="1">
    <location>
        <position position="57"/>
    </location>
</feature>
<dbReference type="AlphaFoldDB" id="A0A382Z9X7"/>
<reference evidence="1" key="1">
    <citation type="submission" date="2018-05" db="EMBL/GenBank/DDBJ databases">
        <authorList>
            <person name="Lanie J.A."/>
            <person name="Ng W.-L."/>
            <person name="Kazmierczak K.M."/>
            <person name="Andrzejewski T.M."/>
            <person name="Davidsen T.M."/>
            <person name="Wayne K.J."/>
            <person name="Tettelin H."/>
            <person name="Glass J.I."/>
            <person name="Rusch D."/>
            <person name="Podicherti R."/>
            <person name="Tsui H.-C.T."/>
            <person name="Winkler M.E."/>
        </authorList>
    </citation>
    <scope>NUCLEOTIDE SEQUENCE</scope>
</reference>
<sequence>MNYTRYCKCHFHEGESEHWGLLDRKTFAHKGAVPHYTPDTMVLPEHLNLELNFDWME</sequence>
<organism evidence="1">
    <name type="scientific">marine metagenome</name>
    <dbReference type="NCBI Taxonomy" id="408172"/>
    <lineage>
        <taxon>unclassified sequences</taxon>
        <taxon>metagenomes</taxon>
        <taxon>ecological metagenomes</taxon>
    </lineage>
</organism>
<evidence type="ECO:0000313" key="1">
    <source>
        <dbReference type="EMBL" id="SVD92316.1"/>
    </source>
</evidence>
<dbReference type="EMBL" id="UINC01182224">
    <property type="protein sequence ID" value="SVD92316.1"/>
    <property type="molecule type" value="Genomic_DNA"/>
</dbReference>
<gene>
    <name evidence="1" type="ORF">METZ01_LOCUS445170</name>
</gene>
<accession>A0A382Z9X7</accession>
<proteinExistence type="predicted"/>
<protein>
    <submittedName>
        <fullName evidence="1">Uncharacterized protein</fullName>
    </submittedName>
</protein>
<name>A0A382Z9X7_9ZZZZ</name>